<protein>
    <submittedName>
        <fullName evidence="1">Uncharacterized protein</fullName>
    </submittedName>
</protein>
<organism evidence="1 2">
    <name type="scientific">Papaver nudicaule</name>
    <name type="common">Iceland poppy</name>
    <dbReference type="NCBI Taxonomy" id="74823"/>
    <lineage>
        <taxon>Eukaryota</taxon>
        <taxon>Viridiplantae</taxon>
        <taxon>Streptophyta</taxon>
        <taxon>Embryophyta</taxon>
        <taxon>Tracheophyta</taxon>
        <taxon>Spermatophyta</taxon>
        <taxon>Magnoliopsida</taxon>
        <taxon>Ranunculales</taxon>
        <taxon>Papaveraceae</taxon>
        <taxon>Papaveroideae</taxon>
        <taxon>Papaver</taxon>
    </lineage>
</organism>
<dbReference type="AlphaFoldDB" id="A0AA41V916"/>
<dbReference type="Proteomes" id="UP001177140">
    <property type="component" value="Unassembled WGS sequence"/>
</dbReference>
<name>A0AA41V916_PAPNU</name>
<reference evidence="1" key="1">
    <citation type="submission" date="2022-03" db="EMBL/GenBank/DDBJ databases">
        <title>A functionally conserved STORR gene fusion in Papaver species that diverged 16.8 million years ago.</title>
        <authorList>
            <person name="Catania T."/>
        </authorList>
    </citation>
    <scope>NUCLEOTIDE SEQUENCE</scope>
    <source>
        <strain evidence="1">S-191538</strain>
    </source>
</reference>
<keyword evidence="2" id="KW-1185">Reference proteome</keyword>
<gene>
    <name evidence="1" type="ORF">MKW94_019256</name>
</gene>
<comment type="caution">
    <text evidence="1">The sequence shown here is derived from an EMBL/GenBank/DDBJ whole genome shotgun (WGS) entry which is preliminary data.</text>
</comment>
<evidence type="ECO:0000313" key="2">
    <source>
        <dbReference type="Proteomes" id="UP001177140"/>
    </source>
</evidence>
<evidence type="ECO:0000313" key="1">
    <source>
        <dbReference type="EMBL" id="MCL7028953.1"/>
    </source>
</evidence>
<sequence>MDELIRRYDEADEATSLARESIDCAALWPSFKREAEVAIAALNTVIEKHNWILSKLEGKEKEDFEKSESNYIEAVKDSREKLMNHELMNLEEMFQKRYEDIMNDELVFDSKGMGGVAC</sequence>
<dbReference type="EMBL" id="JAJJMA010085273">
    <property type="protein sequence ID" value="MCL7028953.1"/>
    <property type="molecule type" value="Genomic_DNA"/>
</dbReference>
<accession>A0AA41V916</accession>
<proteinExistence type="predicted"/>